<sequence>MLLDNKPLITVVGALSKQGRSVVRTLLESQRYRVRALTRRIDSPGAQDLARLGAELMAVPLELGYKEKFVQAFKGAQGVFLMTPPITPEASHAETPEVELGKQITDAAVEAGVEHIVFTSLENVEKITEGKKWVPHFTDKARVENYIRAQPVTSSFISMAFFYTNLLEYYQPRLEGDTLVFPIYLPEDFRAPFVDPLTATGPAVLEIFDHQDKYAGQYLPVIGDIISPKEMVETFIRVSGKKAIYRSAFTHEELLQHFPAFSSMEGLVDEVVGMAEYAVEYGYFRKDRDLLWSRQINPASLTWEQFLQTTGWQGQSLSFAR</sequence>
<dbReference type="InterPro" id="IPR051164">
    <property type="entry name" value="NmrA-like_oxidored"/>
</dbReference>
<evidence type="ECO:0000256" key="1">
    <source>
        <dbReference type="ARBA" id="ARBA00006328"/>
    </source>
</evidence>
<dbReference type="InterPro" id="IPR008030">
    <property type="entry name" value="NmrA-like"/>
</dbReference>
<dbReference type="Gene3D" id="3.90.25.10">
    <property type="entry name" value="UDP-galactose 4-epimerase, domain 1"/>
    <property type="match status" value="1"/>
</dbReference>
<gene>
    <name evidence="4" type="ORF">Z042_04930</name>
</gene>
<accession>W0L5F0</accession>
<organism evidence="4 5">
    <name type="scientific">Chania multitudinisentens RB-25</name>
    <dbReference type="NCBI Taxonomy" id="1441930"/>
    <lineage>
        <taxon>Bacteria</taxon>
        <taxon>Pseudomonadati</taxon>
        <taxon>Pseudomonadota</taxon>
        <taxon>Gammaproteobacteria</taxon>
        <taxon>Enterobacterales</taxon>
        <taxon>Yersiniaceae</taxon>
        <taxon>Chania</taxon>
    </lineage>
</organism>
<dbReference type="Proteomes" id="UP000019030">
    <property type="component" value="Chromosome"/>
</dbReference>
<reference evidence="4 5" key="2">
    <citation type="submission" date="2015-03" db="EMBL/GenBank/DDBJ databases">
        <authorList>
            <person name="Chan K.-G."/>
        </authorList>
    </citation>
    <scope>NUCLEOTIDE SEQUENCE [LARGE SCALE GENOMIC DNA]</scope>
    <source>
        <strain evidence="4 5">RB-25</strain>
    </source>
</reference>
<dbReference type="STRING" id="1441930.Z042_04930"/>
<evidence type="ECO:0000313" key="4">
    <source>
        <dbReference type="EMBL" id="AHG19018.1"/>
    </source>
</evidence>
<dbReference type="OrthoDB" id="9798669at2"/>
<dbReference type="PANTHER" id="PTHR42748:SF7">
    <property type="entry name" value="NMRA LIKE REDOX SENSOR 1-RELATED"/>
    <property type="match status" value="1"/>
</dbReference>
<dbReference type="AlphaFoldDB" id="W0L5F0"/>
<reference evidence="4 5" key="1">
    <citation type="submission" date="2014-01" db="EMBL/GenBank/DDBJ databases">
        <title>Isolation of Serratia multitudinisentens RB-25 from Ex-Landfill site.</title>
        <authorList>
            <person name="Robson E.H.J."/>
        </authorList>
    </citation>
    <scope>NUCLEOTIDE SEQUENCE [LARGE SCALE GENOMIC DNA]</scope>
    <source>
        <strain evidence="4 5">RB-25</strain>
    </source>
</reference>
<name>W0L5F0_9GAMM</name>
<feature type="domain" description="NmrA-like" evidence="3">
    <location>
        <begin position="6"/>
        <end position="306"/>
    </location>
</feature>
<evidence type="ECO:0000313" key="5">
    <source>
        <dbReference type="Proteomes" id="UP000019030"/>
    </source>
</evidence>
<dbReference type="SUPFAM" id="SSF51735">
    <property type="entry name" value="NAD(P)-binding Rossmann-fold domains"/>
    <property type="match status" value="1"/>
</dbReference>
<keyword evidence="2" id="KW-0521">NADP</keyword>
<dbReference type="InterPro" id="IPR036291">
    <property type="entry name" value="NAD(P)-bd_dom_sf"/>
</dbReference>
<dbReference type="Pfam" id="PF05368">
    <property type="entry name" value="NmrA"/>
    <property type="match status" value="1"/>
</dbReference>
<dbReference type="KEGG" id="sfo:Z042_04930"/>
<dbReference type="PATRIC" id="fig|1441930.4.peg.985"/>
<dbReference type="CDD" id="cd05251">
    <property type="entry name" value="NmrA_like_SDR_a"/>
    <property type="match status" value="1"/>
</dbReference>
<comment type="similarity">
    <text evidence="1">Belongs to the NmrA-type oxidoreductase family.</text>
</comment>
<proteinExistence type="inferred from homology"/>
<dbReference type="HOGENOM" id="CLU_007383_8_1_6"/>
<protein>
    <submittedName>
        <fullName evidence="4">NmrA family protein</fullName>
    </submittedName>
</protein>
<dbReference type="Gene3D" id="3.40.50.720">
    <property type="entry name" value="NAD(P)-binding Rossmann-like Domain"/>
    <property type="match status" value="1"/>
</dbReference>
<dbReference type="eggNOG" id="COG0702">
    <property type="taxonomic scope" value="Bacteria"/>
</dbReference>
<evidence type="ECO:0000256" key="2">
    <source>
        <dbReference type="ARBA" id="ARBA00022857"/>
    </source>
</evidence>
<evidence type="ECO:0000259" key="3">
    <source>
        <dbReference type="Pfam" id="PF05368"/>
    </source>
</evidence>
<dbReference type="RefSeq" id="WP_024912645.1">
    <property type="nucleotide sequence ID" value="NZ_CP007044.2"/>
</dbReference>
<dbReference type="EMBL" id="CP007044">
    <property type="protein sequence ID" value="AHG19018.1"/>
    <property type="molecule type" value="Genomic_DNA"/>
</dbReference>
<keyword evidence="5" id="KW-1185">Reference proteome</keyword>
<dbReference type="PANTHER" id="PTHR42748">
    <property type="entry name" value="NITROGEN METABOLITE REPRESSION PROTEIN NMRA FAMILY MEMBER"/>
    <property type="match status" value="1"/>
</dbReference>